<dbReference type="RefSeq" id="WP_012860431.1">
    <property type="nucleotide sequence ID" value="NC_013517.1"/>
</dbReference>
<dbReference type="KEGG" id="str:Sterm_0967"/>
<dbReference type="EMBL" id="CP001739">
    <property type="protein sequence ID" value="ACZ07835.1"/>
    <property type="molecule type" value="Genomic_DNA"/>
</dbReference>
<name>D1AFF0_SEBTE</name>
<dbReference type="SUPFAM" id="SSF103515">
    <property type="entry name" value="Autotransporter"/>
    <property type="match status" value="1"/>
</dbReference>
<dbReference type="PROSITE" id="PS51208">
    <property type="entry name" value="AUTOTRANSPORTER"/>
    <property type="match status" value="1"/>
</dbReference>
<protein>
    <submittedName>
        <fullName evidence="3">Outer membrane autotransporter barrel domain protein</fullName>
    </submittedName>
</protein>
<dbReference type="HOGENOM" id="CLU_229799_0_0_0"/>
<dbReference type="InterPro" id="IPR058034">
    <property type="entry name" value="BigA_beta"/>
</dbReference>
<sequence length="2266" mass="236061">MKKNKKLLVSFLALNAMMHAYGANTASAKYDRMYNSITKNIETGKSNEKNYQVIERILKQKNKELKDLYLQNDYVVKPEYLEWQVFFTGFYDEYNEGRDNSSENSLYHSKVTGYYDTTGSYIVTSGFKDGTSGKPYKELQQPKEIDLGVNVPISGITRPPLSLNITPNSGSGVTGNYGPITIAAPSIAPGVNITPFVPTNPEIVAPGLPLAPDFTIRVTSYCNTFCSTIIQRGGKGNSSFSQADIIANPLPAISFSWAGATPSTGLIFKSFLDTGVMSDFGSSGVAPSLQEITIDSIPEAPYTSSFGGSVTSTLNDQYFYVGGSRVGSINNYGTAGINNYAKVNMIGFNVIGFEAQTLGGDQIIENHGIISDEIEKDNAYVQSVPSSFSMLRADSGTTTESITVNKSADGYIGYKVGMAYVDEGNKSSAATNYSRFENYETIEFYGPRSIAMLSYIPGYSDLAGGYNATDAGYRVFWSNKSGGDIILHGSESYGIKIGNAITADSTVYNEGMIKFTKGFNADKPDNSIGMAAIEDPGINSAKPQLRVNIYNGVMKNLVTGTIMFEEGTTNSTGMYLKVLGNNDITNEGTILIDSTAGKKNMGMRVDLGSIDLGTAPDKNPVAINTKDIKINGVNTLSEADYVNYGMVANGKSGINIATAKNTGTGVISGTGDNVVGLFAVNGGKVENAGTINFTDNTTKGKSGIVVKSGSEGVNTGSVTIVGNNSVGFYNEGSFISDSGISVTGNDSVGVYSLEGSANTEIKAGTITVSGNNGVGVFAAAPTNAGTTVKLGSTGAVNLNVSGTDTYAFYASGSNNVFSILDNTTVSVGAGSIGFQYIGSGLSNAISSSDISAMFPVAAGKSLTFNLDPNSYAMVIQKAKISLSNIGTFSSILPSNVTMTGSNKVKIYKGHLEIDENSNIDAGAGTNIKFRDLPVAASSVTLLAGNTITGTEGNLVGIGQENDDRLPLTPNTDITLTNNGTINLSGSNSTGLYTSYGVLNNSGSGIINVSLNGVGLYGTNGTAATNSGVITFGDNGIGIYGANVTPATTPTYGTKNINITHSGSIVSNGANKGYGIIADNDNSGTSAITINAGSAIDLSSVTNAAIGDLIGVYAKNTTVNSDGDITIGKNGIVMYAEDSIVNITGGTINITGDNALGFYLKGATNFTSTAAATINISGQGVTLFNLNTNPGMTFTNLFTINTIGTGTYTLGSIANGSYYYNSSTVLGGNGAMVSAKDSTILFDTGANITSTGDNNIAIYVDNVYSGLPVAGFTPGTEAENRGTITLNNSSAGLYGINGASLNNSGAITVGNGSTGIYGSGATANIINTGTITIGNDSQGIYLKDGQTADNSGVITSSGSKAVGMYTDNVSNPILNNNLINLTGDKSIGIYAAGGVKIITNNGTIKIGDSSDLNDPSIGIYTTAAGDTVTNSGIIDTGIKSIGIYSEGAAVNQNGTSTVGQTGTGIYTKGGSVTLGAASIVSIGQNEAVGVYGTNGTLVTNNSTNFSVGNRGYGFVLESNSALNNNTAINLTGKGTGVYSDGTNTVTSIAGADINMTGDNNIGYYLVNGGTVTNSADINGTSGESNIGIYAKNGVINNSGTISVGDSVLAYNLDGTVDYDNSGYAVGIYGEGSQINNTGNINIGENGIGLYTRDNGTTPVVNQGNITGTGKGATGIFVDNGIAENAAGTIITMTGDDSIGMVANKNGTIINNGTIIMSGNNVSAMFANIGSTAINNNVIDMTGATGDKSTAFLLGAGSTYENYGTLNLGSNATISGTAGITHKIPSMVNGGIIQASGVLAVDGISLSIKVNPDSVVYQTSVTSGPQFVANGASIVADTLITDKPITILPGFADGTNANVYKIENAVIASGGNYEFISGSLLWEATPEATGTGADVYMERKAFTDFTDGLWFEDFGTALEENFLGASGDAMQIYNKTAYIKTEEEFRQIMSSLAGEVYANINQREYDIAKAFEDSLHLLQDSSNNTKENVKISVIAGKGKNKEETDGVTGYDYTTTGVLALREVERTYRHTFGYSLGYLHTGFEFKDGNESEEWVDTIQLGVHNKYASDGWQLRNDLTGRASIHNIDRNIDWPSPLGRSEMNGTYETYSITSDNILGKAFGLGKNASVMPYGAFRAMYVTRPAFNESGLEALEVEGNDAWSAKPRAGVELKGAVPLGSKSAWQLKGTLDFAYEYELADLNEREKARLIAIEDGYHKLAKPQDEKGTFRTKAAIGVEIEDRYGIFLTGEYSTGNDKENDYRAGVTLKAVF</sequence>
<dbReference type="SMART" id="SM00869">
    <property type="entry name" value="Autotransporter"/>
    <property type="match status" value="1"/>
</dbReference>
<dbReference type="eggNOG" id="COG3210">
    <property type="taxonomic scope" value="Bacteria"/>
</dbReference>
<gene>
    <name evidence="3" type="ordered locus">Sterm_0967</name>
</gene>
<dbReference type="STRING" id="526218.Sterm_0967"/>
<organism evidence="3 4">
    <name type="scientific">Sebaldella termitidis (strain ATCC 33386 / NCTC 11300)</name>
    <dbReference type="NCBI Taxonomy" id="526218"/>
    <lineage>
        <taxon>Bacteria</taxon>
        <taxon>Fusobacteriati</taxon>
        <taxon>Fusobacteriota</taxon>
        <taxon>Fusobacteriia</taxon>
        <taxon>Fusobacteriales</taxon>
        <taxon>Leptotrichiaceae</taxon>
        <taxon>Sebaldella</taxon>
    </lineage>
</organism>
<dbReference type="Pfam" id="PF03797">
    <property type="entry name" value="Autotransporter"/>
    <property type="match status" value="1"/>
</dbReference>
<keyword evidence="1" id="KW-0732">Signal</keyword>
<feature type="chain" id="PRO_5003020719" evidence="1">
    <location>
        <begin position="23"/>
        <end position="2266"/>
    </location>
</feature>
<evidence type="ECO:0000256" key="1">
    <source>
        <dbReference type="SAM" id="SignalP"/>
    </source>
</evidence>
<reference evidence="4" key="1">
    <citation type="submission" date="2009-09" db="EMBL/GenBank/DDBJ databases">
        <title>The complete chromosome of Sebaldella termitidis ATCC 33386.</title>
        <authorList>
            <consortium name="US DOE Joint Genome Institute (JGI-PGF)"/>
            <person name="Lucas S."/>
            <person name="Copeland A."/>
            <person name="Lapidus A."/>
            <person name="Glavina del Rio T."/>
            <person name="Dalin E."/>
            <person name="Tice H."/>
            <person name="Bruce D."/>
            <person name="Goodwin L."/>
            <person name="Pitluck S."/>
            <person name="Kyrpides N."/>
            <person name="Mavromatis K."/>
            <person name="Ivanova N."/>
            <person name="Mikhailova N."/>
            <person name="Sims D."/>
            <person name="Meincke L."/>
            <person name="Brettin T."/>
            <person name="Detter J.C."/>
            <person name="Han C."/>
            <person name="Larimer F."/>
            <person name="Land M."/>
            <person name="Hauser L."/>
            <person name="Markowitz V."/>
            <person name="Cheng J.F."/>
            <person name="Hugenholtz P."/>
            <person name="Woyke T."/>
            <person name="Wu D."/>
            <person name="Eisen J.A."/>
        </authorList>
    </citation>
    <scope>NUCLEOTIDE SEQUENCE [LARGE SCALE GENOMIC DNA]</scope>
    <source>
        <strain evidence="4">ATCC 33386 / NCTC 11300</strain>
    </source>
</reference>
<evidence type="ECO:0000259" key="2">
    <source>
        <dbReference type="PROSITE" id="PS51208"/>
    </source>
</evidence>
<feature type="domain" description="Autotransporter" evidence="2">
    <location>
        <begin position="1980"/>
        <end position="2266"/>
    </location>
</feature>
<dbReference type="Proteomes" id="UP000000845">
    <property type="component" value="Chromosome"/>
</dbReference>
<evidence type="ECO:0000313" key="3">
    <source>
        <dbReference type="EMBL" id="ACZ07835.1"/>
    </source>
</evidence>
<dbReference type="InterPro" id="IPR005546">
    <property type="entry name" value="Autotransporte_beta"/>
</dbReference>
<keyword evidence="4" id="KW-1185">Reference proteome</keyword>
<proteinExistence type="predicted"/>
<reference evidence="3 4" key="2">
    <citation type="journal article" date="2010" name="Stand. Genomic Sci.">
        <title>Complete genome sequence of Sebaldella termitidis type strain (NCTC 11300).</title>
        <authorList>
            <person name="Harmon-Smith M."/>
            <person name="Celia L."/>
            <person name="Chertkov O."/>
            <person name="Lapidus A."/>
            <person name="Copeland A."/>
            <person name="Glavina Del Rio T."/>
            <person name="Nolan M."/>
            <person name="Lucas S."/>
            <person name="Tice H."/>
            <person name="Cheng J.F."/>
            <person name="Han C."/>
            <person name="Detter J.C."/>
            <person name="Bruce D."/>
            <person name="Goodwin L."/>
            <person name="Pitluck S."/>
            <person name="Pati A."/>
            <person name="Liolios K."/>
            <person name="Ivanova N."/>
            <person name="Mavromatis K."/>
            <person name="Mikhailova N."/>
            <person name="Chen A."/>
            <person name="Palaniappan K."/>
            <person name="Land M."/>
            <person name="Hauser L."/>
            <person name="Chang Y.J."/>
            <person name="Jeffries C.D."/>
            <person name="Brettin T."/>
            <person name="Goker M."/>
            <person name="Beck B."/>
            <person name="Bristow J."/>
            <person name="Eisen J.A."/>
            <person name="Markowitz V."/>
            <person name="Hugenholtz P."/>
            <person name="Kyrpides N.C."/>
            <person name="Klenk H.P."/>
            <person name="Chen F."/>
        </authorList>
    </citation>
    <scope>NUCLEOTIDE SEQUENCE [LARGE SCALE GENOMIC DNA]</scope>
    <source>
        <strain evidence="4">ATCC 33386 / NCTC 11300</strain>
    </source>
</reference>
<feature type="signal peptide" evidence="1">
    <location>
        <begin position="1"/>
        <end position="22"/>
    </location>
</feature>
<evidence type="ECO:0000313" key="4">
    <source>
        <dbReference type="Proteomes" id="UP000000845"/>
    </source>
</evidence>
<dbReference type="eggNOG" id="COG4625">
    <property type="taxonomic scope" value="Bacteria"/>
</dbReference>
<dbReference type="Pfam" id="PF25783">
    <property type="entry name" value="BigA_beta"/>
    <property type="match status" value="1"/>
</dbReference>
<accession>D1AFF0</accession>
<dbReference type="InterPro" id="IPR036709">
    <property type="entry name" value="Autotransporte_beta_dom_sf"/>
</dbReference>